<dbReference type="CDD" id="cd07989">
    <property type="entry name" value="LPLAT_AGPAT-like"/>
    <property type="match status" value="1"/>
</dbReference>
<proteinExistence type="predicted"/>
<dbReference type="GO" id="GO:0016746">
    <property type="term" value="F:acyltransferase activity"/>
    <property type="evidence" value="ECO:0007669"/>
    <property type="project" value="UniProtKB-KW"/>
</dbReference>
<evidence type="ECO:0000313" key="8">
    <source>
        <dbReference type="Proteomes" id="UP001596084"/>
    </source>
</evidence>
<keyword evidence="3" id="KW-0808">Transferase</keyword>
<evidence type="ECO:0000256" key="4">
    <source>
        <dbReference type="ARBA" id="ARBA00023098"/>
    </source>
</evidence>
<evidence type="ECO:0000256" key="3">
    <source>
        <dbReference type="ARBA" id="ARBA00022679"/>
    </source>
</evidence>
<dbReference type="SUPFAM" id="SSF69593">
    <property type="entry name" value="Glycerol-3-phosphate (1)-acyltransferase"/>
    <property type="match status" value="1"/>
</dbReference>
<name>A0ABW0QCH0_9BURK</name>
<dbReference type="Pfam" id="PF01553">
    <property type="entry name" value="Acyltransferase"/>
    <property type="match status" value="1"/>
</dbReference>
<sequence length="245" mass="27314">MKLLGLVWKLLRALVHAVCGFWTIKTVFHKLEQVEQEARVHAWAAHMLRIVDIRLEVLGTPPAAGPMLLVANHISWLDILVMHAARHCRFVSKSDVKGWPFVRTLADGAGTLYLERESRRDAHRVVVQMAERLRAGDILAVFPEGTTGDGITLKPFHANLIQAAIEASVPVQPVALKFIDAATGATSFAPSYVDDETLMGSIWRTLTAHGLKAVVTFGAPQESQGKNRREWSHALRKEIEHLRRM</sequence>
<comment type="pathway">
    <text evidence="1">Lipid metabolism.</text>
</comment>
<organism evidence="7 8">
    <name type="scientific">Polaromonas jejuensis</name>
    <dbReference type="NCBI Taxonomy" id="457502"/>
    <lineage>
        <taxon>Bacteria</taxon>
        <taxon>Pseudomonadati</taxon>
        <taxon>Pseudomonadota</taxon>
        <taxon>Betaproteobacteria</taxon>
        <taxon>Burkholderiales</taxon>
        <taxon>Comamonadaceae</taxon>
        <taxon>Polaromonas</taxon>
    </lineage>
</organism>
<keyword evidence="5 7" id="KW-0012">Acyltransferase</keyword>
<evidence type="ECO:0000256" key="5">
    <source>
        <dbReference type="ARBA" id="ARBA00023315"/>
    </source>
</evidence>
<dbReference type="Proteomes" id="UP001596084">
    <property type="component" value="Unassembled WGS sequence"/>
</dbReference>
<dbReference type="EMBL" id="JBHSMX010000011">
    <property type="protein sequence ID" value="MFC5520404.1"/>
    <property type="molecule type" value="Genomic_DNA"/>
</dbReference>
<accession>A0ABW0QCH0</accession>
<evidence type="ECO:0000256" key="1">
    <source>
        <dbReference type="ARBA" id="ARBA00005189"/>
    </source>
</evidence>
<dbReference type="PANTHER" id="PTHR10434">
    <property type="entry name" value="1-ACYL-SN-GLYCEROL-3-PHOSPHATE ACYLTRANSFERASE"/>
    <property type="match status" value="1"/>
</dbReference>
<keyword evidence="8" id="KW-1185">Reference proteome</keyword>
<dbReference type="InterPro" id="IPR002123">
    <property type="entry name" value="Plipid/glycerol_acylTrfase"/>
</dbReference>
<dbReference type="RefSeq" id="WP_068831448.1">
    <property type="nucleotide sequence ID" value="NZ_JBHSMX010000011.1"/>
</dbReference>
<evidence type="ECO:0000259" key="6">
    <source>
        <dbReference type="SMART" id="SM00563"/>
    </source>
</evidence>
<keyword evidence="4" id="KW-0443">Lipid metabolism</keyword>
<evidence type="ECO:0000313" key="7">
    <source>
        <dbReference type="EMBL" id="MFC5520404.1"/>
    </source>
</evidence>
<protein>
    <submittedName>
        <fullName evidence="7">Lysophospholipid acyltransferase family protein</fullName>
    </submittedName>
</protein>
<comment type="caution">
    <text evidence="7">The sequence shown here is derived from an EMBL/GenBank/DDBJ whole genome shotgun (WGS) entry which is preliminary data.</text>
</comment>
<feature type="domain" description="Phospholipid/glycerol acyltransferase" evidence="6">
    <location>
        <begin position="67"/>
        <end position="179"/>
    </location>
</feature>
<gene>
    <name evidence="7" type="ORF">ACFPP7_05690</name>
</gene>
<keyword evidence="2" id="KW-0444">Lipid biosynthesis</keyword>
<dbReference type="PANTHER" id="PTHR10434:SF64">
    <property type="entry name" value="1-ACYL-SN-GLYCEROL-3-PHOSPHATE ACYLTRANSFERASE-RELATED"/>
    <property type="match status" value="1"/>
</dbReference>
<reference evidence="8" key="1">
    <citation type="journal article" date="2019" name="Int. J. Syst. Evol. Microbiol.">
        <title>The Global Catalogue of Microorganisms (GCM) 10K type strain sequencing project: providing services to taxonomists for standard genome sequencing and annotation.</title>
        <authorList>
            <consortium name="The Broad Institute Genomics Platform"/>
            <consortium name="The Broad Institute Genome Sequencing Center for Infectious Disease"/>
            <person name="Wu L."/>
            <person name="Ma J."/>
        </authorList>
    </citation>
    <scope>NUCLEOTIDE SEQUENCE [LARGE SCALE GENOMIC DNA]</scope>
    <source>
        <strain evidence="8">CGMCC 4.7277</strain>
    </source>
</reference>
<evidence type="ECO:0000256" key="2">
    <source>
        <dbReference type="ARBA" id="ARBA00022516"/>
    </source>
</evidence>
<dbReference type="SMART" id="SM00563">
    <property type="entry name" value="PlsC"/>
    <property type="match status" value="1"/>
</dbReference>